<gene>
    <name evidence="5" type="ORF">GCM10007874_10700</name>
</gene>
<dbReference type="InterPro" id="IPR001926">
    <property type="entry name" value="TrpB-like_PALP"/>
</dbReference>
<dbReference type="EMBL" id="BSPC01000008">
    <property type="protein sequence ID" value="GLS18054.1"/>
    <property type="molecule type" value="Genomic_DNA"/>
</dbReference>
<organism evidence="5 6">
    <name type="scientific">Labrys miyagiensis</name>
    <dbReference type="NCBI Taxonomy" id="346912"/>
    <lineage>
        <taxon>Bacteria</taxon>
        <taxon>Pseudomonadati</taxon>
        <taxon>Pseudomonadota</taxon>
        <taxon>Alphaproteobacteria</taxon>
        <taxon>Hyphomicrobiales</taxon>
        <taxon>Xanthobacteraceae</taxon>
        <taxon>Labrys</taxon>
    </lineage>
</organism>
<proteinExistence type="predicted"/>
<evidence type="ECO:0000313" key="5">
    <source>
        <dbReference type="EMBL" id="GLS18054.1"/>
    </source>
</evidence>
<evidence type="ECO:0000313" key="6">
    <source>
        <dbReference type="Proteomes" id="UP001156882"/>
    </source>
</evidence>
<name>A0ABQ6CCZ0_9HYPH</name>
<dbReference type="Proteomes" id="UP001156882">
    <property type="component" value="Unassembled WGS sequence"/>
</dbReference>
<dbReference type="PANTHER" id="PTHR48078">
    <property type="entry name" value="THREONINE DEHYDRATASE, MITOCHONDRIAL-RELATED"/>
    <property type="match status" value="1"/>
</dbReference>
<keyword evidence="2" id="KW-0663">Pyridoxal phosphate</keyword>
<keyword evidence="3" id="KW-0456">Lyase</keyword>
<comment type="cofactor">
    <cofactor evidence="1">
        <name>pyridoxal 5'-phosphate</name>
        <dbReference type="ChEBI" id="CHEBI:597326"/>
    </cofactor>
</comment>
<reference evidence="6" key="1">
    <citation type="journal article" date="2019" name="Int. J. Syst. Evol. Microbiol.">
        <title>The Global Catalogue of Microorganisms (GCM) 10K type strain sequencing project: providing services to taxonomists for standard genome sequencing and annotation.</title>
        <authorList>
            <consortium name="The Broad Institute Genomics Platform"/>
            <consortium name="The Broad Institute Genome Sequencing Center for Infectious Disease"/>
            <person name="Wu L."/>
            <person name="Ma J."/>
        </authorList>
    </citation>
    <scope>NUCLEOTIDE SEQUENCE [LARGE SCALE GENOMIC DNA]</scope>
    <source>
        <strain evidence="6">NBRC 101365</strain>
    </source>
</reference>
<dbReference type="PANTHER" id="PTHR48078:SF6">
    <property type="entry name" value="L-THREONINE DEHYDRATASE CATABOLIC TDCB"/>
    <property type="match status" value="1"/>
</dbReference>
<evidence type="ECO:0000256" key="1">
    <source>
        <dbReference type="ARBA" id="ARBA00001933"/>
    </source>
</evidence>
<evidence type="ECO:0000256" key="2">
    <source>
        <dbReference type="ARBA" id="ARBA00022898"/>
    </source>
</evidence>
<sequence>MPARALGASLGISDLFIKDESENPTWSHKDRFSTVAVSMARLLGAQVVATASSGNAGASLAAYAARARLKCVVVTFAGTTGAMLAQAEKYGATVLPLLDKSQRWPLLDTCAKEFGWFVTSPFRAPVIGSHPLGIEGYKTIAYELVEQMNGKALDWCVLPVCYGDALAGVWQGFEDLRLRGVIERSPRLVAAEVHGSLARALAEGTDLVAEMPAAFDTLAVSIGTTRSTFQAVNALRASGGAAVPVSNQGLIELQEELARREGILAELASVTPFAAIAMLRRQAIIKDGQSVVAVVTGSGLKDLDRVVRNEHRQAVFHSQDEALAHLRDGEVV</sequence>
<protein>
    <recommendedName>
        <fullName evidence="4">Tryptophan synthase beta chain-like PALP domain-containing protein</fullName>
    </recommendedName>
</protein>
<feature type="domain" description="Tryptophan synthase beta chain-like PALP" evidence="4">
    <location>
        <begin position="2"/>
        <end position="297"/>
    </location>
</feature>
<accession>A0ABQ6CCZ0</accession>
<dbReference type="Gene3D" id="3.40.50.1100">
    <property type="match status" value="2"/>
</dbReference>
<dbReference type="InterPro" id="IPR036052">
    <property type="entry name" value="TrpB-like_PALP_sf"/>
</dbReference>
<evidence type="ECO:0000259" key="4">
    <source>
        <dbReference type="Pfam" id="PF00291"/>
    </source>
</evidence>
<dbReference type="SUPFAM" id="SSF53686">
    <property type="entry name" value="Tryptophan synthase beta subunit-like PLP-dependent enzymes"/>
    <property type="match status" value="1"/>
</dbReference>
<dbReference type="Pfam" id="PF00291">
    <property type="entry name" value="PALP"/>
    <property type="match status" value="1"/>
</dbReference>
<evidence type="ECO:0000256" key="3">
    <source>
        <dbReference type="ARBA" id="ARBA00023239"/>
    </source>
</evidence>
<comment type="caution">
    <text evidence="5">The sequence shown here is derived from an EMBL/GenBank/DDBJ whole genome shotgun (WGS) entry which is preliminary data.</text>
</comment>
<keyword evidence="6" id="KW-1185">Reference proteome</keyword>
<dbReference type="InterPro" id="IPR050147">
    <property type="entry name" value="Ser/Thr_Dehydratase"/>
</dbReference>